<evidence type="ECO:0000256" key="5">
    <source>
        <dbReference type="ARBA" id="ARBA00022989"/>
    </source>
</evidence>
<gene>
    <name evidence="9" type="ORF">HELGO_WM8076</name>
</gene>
<dbReference type="AlphaFoldDB" id="A0A6S6U2V2"/>
<dbReference type="PANTHER" id="PTHR38035">
    <property type="entry name" value="UPF0070 PROTEIN YFGM"/>
    <property type="match status" value="1"/>
</dbReference>
<keyword evidence="7" id="KW-0143">Chaperone</keyword>
<protein>
    <recommendedName>
        <fullName evidence="8">Ancillary SecYEG translocon subunit/Cell division coordinator CpoB TPR domain-containing protein</fullName>
    </recommendedName>
</protein>
<proteinExistence type="predicted"/>
<reference evidence="9" key="1">
    <citation type="submission" date="2020-01" db="EMBL/GenBank/DDBJ databases">
        <authorList>
            <person name="Meier V. D."/>
            <person name="Meier V D."/>
        </authorList>
    </citation>
    <scope>NUCLEOTIDE SEQUENCE</scope>
    <source>
        <strain evidence="9">HLG_WM_MAG_07</strain>
    </source>
</reference>
<comment type="subcellular location">
    <subcellularLocation>
        <location evidence="2">Cell membrane</location>
    </subcellularLocation>
    <subcellularLocation>
        <location evidence="1">Membrane</location>
        <topology evidence="1">Single-pass membrane protein</topology>
    </subcellularLocation>
</comment>
<keyword evidence="6" id="KW-0472">Membrane</keyword>
<dbReference type="Pfam" id="PF09976">
    <property type="entry name" value="TPR_21"/>
    <property type="match status" value="1"/>
</dbReference>
<evidence type="ECO:0000313" key="9">
    <source>
        <dbReference type="EMBL" id="CAA6826005.1"/>
    </source>
</evidence>
<dbReference type="PIRSF" id="PIRSF006170">
    <property type="entry name" value="YfgM"/>
    <property type="match status" value="1"/>
</dbReference>
<name>A0A6S6U2V2_9GAMM</name>
<dbReference type="EMBL" id="CACVAY010000129">
    <property type="protein sequence ID" value="CAA6826005.1"/>
    <property type="molecule type" value="Genomic_DNA"/>
</dbReference>
<dbReference type="GO" id="GO:0005886">
    <property type="term" value="C:plasma membrane"/>
    <property type="evidence" value="ECO:0007669"/>
    <property type="project" value="UniProtKB-SubCell"/>
</dbReference>
<dbReference type="PANTHER" id="PTHR38035:SF1">
    <property type="entry name" value="ANCILLARY SECYEG TRANSLOCON SUBUNIT"/>
    <property type="match status" value="1"/>
</dbReference>
<feature type="domain" description="Ancillary SecYEG translocon subunit/Cell division coordinator CpoB TPR" evidence="8">
    <location>
        <begin position="15"/>
        <end position="199"/>
    </location>
</feature>
<keyword evidence="3" id="KW-1003">Cell membrane</keyword>
<evidence type="ECO:0000256" key="4">
    <source>
        <dbReference type="ARBA" id="ARBA00022692"/>
    </source>
</evidence>
<sequence>MTDLKTDAEKAEEIKAWWKENGKSVLTGVAVAIVGIFGWQQWQSHTKTQAETASALYSTTQTTYSAESLESLKADHSSSPYASIAALSAAKHFAESGKEAEAITELQWAADNAKEDTIQHIAKIRLTRLLIATAQLDKAATLLSDEFPATYNPLVEELKGDLALAKEDKSSAAEAYRRAIFQSGNMAPRYLQMKLDSLGNGV</sequence>
<dbReference type="InterPro" id="IPR026039">
    <property type="entry name" value="YfgM"/>
</dbReference>
<dbReference type="GO" id="GO:0044877">
    <property type="term" value="F:protein-containing complex binding"/>
    <property type="evidence" value="ECO:0007669"/>
    <property type="project" value="InterPro"/>
</dbReference>
<evidence type="ECO:0000256" key="2">
    <source>
        <dbReference type="ARBA" id="ARBA00004236"/>
    </source>
</evidence>
<evidence type="ECO:0000259" key="8">
    <source>
        <dbReference type="Pfam" id="PF09976"/>
    </source>
</evidence>
<evidence type="ECO:0000256" key="3">
    <source>
        <dbReference type="ARBA" id="ARBA00022475"/>
    </source>
</evidence>
<dbReference type="InterPro" id="IPR018704">
    <property type="entry name" value="SecYEG/CpoB_TPR"/>
</dbReference>
<evidence type="ECO:0000256" key="1">
    <source>
        <dbReference type="ARBA" id="ARBA00004167"/>
    </source>
</evidence>
<evidence type="ECO:0000256" key="6">
    <source>
        <dbReference type="ARBA" id="ARBA00023136"/>
    </source>
</evidence>
<organism evidence="9">
    <name type="scientific">uncultured Thiotrichaceae bacterium</name>
    <dbReference type="NCBI Taxonomy" id="298394"/>
    <lineage>
        <taxon>Bacteria</taxon>
        <taxon>Pseudomonadati</taxon>
        <taxon>Pseudomonadota</taxon>
        <taxon>Gammaproteobacteria</taxon>
        <taxon>Thiotrichales</taxon>
        <taxon>Thiotrichaceae</taxon>
        <taxon>environmental samples</taxon>
    </lineage>
</organism>
<accession>A0A6S6U2V2</accession>
<evidence type="ECO:0000256" key="7">
    <source>
        <dbReference type="ARBA" id="ARBA00023186"/>
    </source>
</evidence>
<keyword evidence="4" id="KW-0812">Transmembrane</keyword>
<keyword evidence="5" id="KW-1133">Transmembrane helix</keyword>